<name>X1U320_9ZZZZ</name>
<dbReference type="GO" id="GO:0005525">
    <property type="term" value="F:GTP binding"/>
    <property type="evidence" value="ECO:0007669"/>
    <property type="project" value="UniProtKB-KW"/>
</dbReference>
<dbReference type="InterPro" id="IPR000897">
    <property type="entry name" value="SRP54_GTPase_dom"/>
</dbReference>
<dbReference type="GO" id="GO:0012505">
    <property type="term" value="C:endomembrane system"/>
    <property type="evidence" value="ECO:0007669"/>
    <property type="project" value="UniProtKB-SubCell"/>
</dbReference>
<evidence type="ECO:0000259" key="7">
    <source>
        <dbReference type="SMART" id="SM00963"/>
    </source>
</evidence>
<keyword evidence="2" id="KW-0547">Nucleotide-binding</keyword>
<reference evidence="8" key="1">
    <citation type="journal article" date="2014" name="Front. Microbiol.">
        <title>High frequency of phylogenetically diverse reductive dehalogenase-homologous genes in deep subseafloor sedimentary metagenomes.</title>
        <authorList>
            <person name="Kawai M."/>
            <person name="Futagami T."/>
            <person name="Toyoda A."/>
            <person name="Takaki Y."/>
            <person name="Nishi S."/>
            <person name="Hori S."/>
            <person name="Arai W."/>
            <person name="Tsubouchi T."/>
            <person name="Morono Y."/>
            <person name="Uchiyama I."/>
            <person name="Ito T."/>
            <person name="Fujiyama A."/>
            <person name="Inagaki F."/>
            <person name="Takami H."/>
        </authorList>
    </citation>
    <scope>NUCLEOTIDE SEQUENCE</scope>
    <source>
        <strain evidence="8">Expedition CK06-06</strain>
    </source>
</reference>
<gene>
    <name evidence="8" type="ORF">S12H4_37277</name>
</gene>
<comment type="similarity">
    <text evidence="1">Belongs to the GTP-binding SRP family.</text>
</comment>
<dbReference type="Gene3D" id="1.20.120.140">
    <property type="entry name" value="Signal recognition particle SRP54, nucleotide-binding domain"/>
    <property type="match status" value="1"/>
</dbReference>
<dbReference type="GO" id="GO:0005737">
    <property type="term" value="C:cytoplasm"/>
    <property type="evidence" value="ECO:0007669"/>
    <property type="project" value="UniProtKB-ARBA"/>
</dbReference>
<dbReference type="EMBL" id="BARW01022312">
    <property type="protein sequence ID" value="GAI98006.1"/>
    <property type="molecule type" value="Genomic_DNA"/>
</dbReference>
<feature type="domain" description="Signal recognition particle SRP54 helical bundle" evidence="7">
    <location>
        <begin position="22"/>
        <end position="103"/>
    </location>
</feature>
<protein>
    <recommendedName>
        <fullName evidence="7">Signal recognition particle SRP54 helical bundle domain-containing protein</fullName>
    </recommendedName>
</protein>
<evidence type="ECO:0000256" key="3">
    <source>
        <dbReference type="ARBA" id="ARBA00023134"/>
    </source>
</evidence>
<dbReference type="PANTHER" id="PTHR43134">
    <property type="entry name" value="SIGNAL RECOGNITION PARTICLE RECEPTOR SUBUNIT ALPHA"/>
    <property type="match status" value="1"/>
</dbReference>
<evidence type="ECO:0000313" key="8">
    <source>
        <dbReference type="EMBL" id="GAI98006.1"/>
    </source>
</evidence>
<organism evidence="8">
    <name type="scientific">marine sediment metagenome</name>
    <dbReference type="NCBI Taxonomy" id="412755"/>
    <lineage>
        <taxon>unclassified sequences</taxon>
        <taxon>metagenomes</taxon>
        <taxon>ecological metagenomes</taxon>
    </lineage>
</organism>
<dbReference type="GO" id="GO:0005047">
    <property type="term" value="F:signal recognition particle binding"/>
    <property type="evidence" value="ECO:0007669"/>
    <property type="project" value="TreeGrafter"/>
</dbReference>
<evidence type="ECO:0000256" key="5">
    <source>
        <dbReference type="ARBA" id="ARBA00023170"/>
    </source>
</evidence>
<dbReference type="InterPro" id="IPR027417">
    <property type="entry name" value="P-loop_NTPase"/>
</dbReference>
<feature type="non-terminal residue" evidence="8">
    <location>
        <position position="183"/>
    </location>
</feature>
<dbReference type="Pfam" id="PF02881">
    <property type="entry name" value="SRP54_N"/>
    <property type="match status" value="1"/>
</dbReference>
<dbReference type="GO" id="GO:0003924">
    <property type="term" value="F:GTPase activity"/>
    <property type="evidence" value="ECO:0007669"/>
    <property type="project" value="TreeGrafter"/>
</dbReference>
<dbReference type="PANTHER" id="PTHR43134:SF1">
    <property type="entry name" value="SIGNAL RECOGNITION PARTICLE RECEPTOR SUBUNIT ALPHA"/>
    <property type="match status" value="1"/>
</dbReference>
<dbReference type="Gene3D" id="3.40.50.300">
    <property type="entry name" value="P-loop containing nucleotide triphosphate hydrolases"/>
    <property type="match status" value="1"/>
</dbReference>
<accession>X1U320</accession>
<evidence type="ECO:0000256" key="1">
    <source>
        <dbReference type="ARBA" id="ARBA00008531"/>
    </source>
</evidence>
<dbReference type="InterPro" id="IPR042101">
    <property type="entry name" value="SRP54_N_sf"/>
</dbReference>
<proteinExistence type="inferred from homology"/>
<dbReference type="Pfam" id="PF00448">
    <property type="entry name" value="SRP54"/>
    <property type="match status" value="1"/>
</dbReference>
<keyword evidence="3" id="KW-0342">GTP-binding</keyword>
<dbReference type="GO" id="GO:0006614">
    <property type="term" value="P:SRP-dependent cotranslational protein targeting to membrane"/>
    <property type="evidence" value="ECO:0007669"/>
    <property type="project" value="InterPro"/>
</dbReference>
<sequence>MEVQILLDKAEPAHGKALPGRLWDKLSKTRRGLTDRIDTVITGKKAIDPSLLEDLEEILLTSDIGVETTGQLIEGLQERVDQKSLNKPEQVKAILKEEMISLLEASQGLSACNLPEKFSGTLDAIMFVGVNGVGKTTTIAKMAHYYQSQGQKVMLVAADTFRAAATEQLKDLGRSGRCRGNQA</sequence>
<dbReference type="InterPro" id="IPR013822">
    <property type="entry name" value="Signal_recog_particl_SRP54_hlx"/>
</dbReference>
<dbReference type="FunFam" id="1.20.120.140:FF:000002">
    <property type="entry name" value="Signal recognition particle receptor FtsY"/>
    <property type="match status" value="1"/>
</dbReference>
<keyword evidence="5" id="KW-0675">Receptor</keyword>
<dbReference type="SUPFAM" id="SSF47364">
    <property type="entry name" value="Domain of the SRP/SRP receptor G-proteins"/>
    <property type="match status" value="1"/>
</dbReference>
<dbReference type="InterPro" id="IPR036225">
    <property type="entry name" value="SRP/SRP_N"/>
</dbReference>
<evidence type="ECO:0000256" key="6">
    <source>
        <dbReference type="ARBA" id="ARBA00029433"/>
    </source>
</evidence>
<dbReference type="GO" id="GO:0005886">
    <property type="term" value="C:plasma membrane"/>
    <property type="evidence" value="ECO:0007669"/>
    <property type="project" value="TreeGrafter"/>
</dbReference>
<evidence type="ECO:0000256" key="4">
    <source>
        <dbReference type="ARBA" id="ARBA00023136"/>
    </source>
</evidence>
<dbReference type="SMART" id="SM00963">
    <property type="entry name" value="SRP54_N"/>
    <property type="match status" value="1"/>
</dbReference>
<evidence type="ECO:0000256" key="2">
    <source>
        <dbReference type="ARBA" id="ARBA00022741"/>
    </source>
</evidence>
<comment type="subcellular location">
    <subcellularLocation>
        <location evidence="6">Endomembrane system</location>
        <topology evidence="6">Peripheral membrane protein</topology>
        <orientation evidence="6">Cytoplasmic side</orientation>
    </subcellularLocation>
</comment>
<dbReference type="SUPFAM" id="SSF52540">
    <property type="entry name" value="P-loop containing nucleoside triphosphate hydrolases"/>
    <property type="match status" value="1"/>
</dbReference>
<dbReference type="AlphaFoldDB" id="X1U320"/>
<keyword evidence="4" id="KW-0472">Membrane</keyword>
<comment type="caution">
    <text evidence="8">The sequence shown here is derived from an EMBL/GenBank/DDBJ whole genome shotgun (WGS) entry which is preliminary data.</text>
</comment>